<feature type="region of interest" description="Disordered" evidence="3">
    <location>
        <begin position="160"/>
        <end position="190"/>
    </location>
</feature>
<protein>
    <recommendedName>
        <fullName evidence="1">glutathione-specific gamma-glutamylcyclotransferase</fullName>
        <ecNumber evidence="1">4.3.2.7</ecNumber>
    </recommendedName>
</protein>
<name>S9V3V1_9TRYP</name>
<dbReference type="SUPFAM" id="SSF110857">
    <property type="entry name" value="Gamma-glutamyl cyclotransferase-like"/>
    <property type="match status" value="1"/>
</dbReference>
<sequence>MTATAGLHERFGLPSFEDHTFLIFGYGSILWKQNFDYVQSYPCYIKGYDRVFYQGTCEHRGTPGAPGRVVTLLPSADAEQRVYGMAYELPADPAVLTQILGDLDVREQEGYDRVSVDLFEMGEGEVPLPLGQETGKRWSLCYIATEGNERLPRRRLRRRYGRAHPALRRPQRPQPRVPVPSRGVPPRDGAVDEHVFAIDAAAKRQLQGAGEPAAA</sequence>
<accession>S9V3V1</accession>
<organism evidence="4 5">
    <name type="scientific">Strigomonas culicis</name>
    <dbReference type="NCBI Taxonomy" id="28005"/>
    <lineage>
        <taxon>Eukaryota</taxon>
        <taxon>Discoba</taxon>
        <taxon>Euglenozoa</taxon>
        <taxon>Kinetoplastea</taxon>
        <taxon>Metakinetoplastina</taxon>
        <taxon>Trypanosomatida</taxon>
        <taxon>Trypanosomatidae</taxon>
        <taxon>Strigomonadinae</taxon>
        <taxon>Strigomonas</taxon>
    </lineage>
</organism>
<dbReference type="Proteomes" id="UP000015354">
    <property type="component" value="Unassembled WGS sequence"/>
</dbReference>
<dbReference type="GO" id="GO:0005737">
    <property type="term" value="C:cytoplasm"/>
    <property type="evidence" value="ECO:0007669"/>
    <property type="project" value="TreeGrafter"/>
</dbReference>
<proteinExistence type="predicted"/>
<evidence type="ECO:0000256" key="1">
    <source>
        <dbReference type="ARBA" id="ARBA00012344"/>
    </source>
</evidence>
<dbReference type="CDD" id="cd06661">
    <property type="entry name" value="GGCT_like"/>
    <property type="match status" value="1"/>
</dbReference>
<dbReference type="InterPro" id="IPR006840">
    <property type="entry name" value="ChaC"/>
</dbReference>
<evidence type="ECO:0000313" key="4">
    <source>
        <dbReference type="EMBL" id="EPY35719.1"/>
    </source>
</evidence>
<evidence type="ECO:0000256" key="3">
    <source>
        <dbReference type="SAM" id="MobiDB-lite"/>
    </source>
</evidence>
<evidence type="ECO:0000313" key="5">
    <source>
        <dbReference type="Proteomes" id="UP000015354"/>
    </source>
</evidence>
<dbReference type="Gene3D" id="3.10.490.10">
    <property type="entry name" value="Gamma-glutamyl cyclotransferase-like"/>
    <property type="match status" value="1"/>
</dbReference>
<dbReference type="InterPro" id="IPR013024">
    <property type="entry name" value="GGCT-like"/>
</dbReference>
<keyword evidence="5" id="KW-1185">Reference proteome</keyword>
<dbReference type="EMBL" id="ATMH01000955">
    <property type="protein sequence ID" value="EPY35719.1"/>
    <property type="molecule type" value="Genomic_DNA"/>
</dbReference>
<dbReference type="GO" id="GO:0006751">
    <property type="term" value="P:glutathione catabolic process"/>
    <property type="evidence" value="ECO:0007669"/>
    <property type="project" value="InterPro"/>
</dbReference>
<feature type="compositionally biased region" description="Basic residues" evidence="3">
    <location>
        <begin position="160"/>
        <end position="171"/>
    </location>
</feature>
<evidence type="ECO:0000256" key="2">
    <source>
        <dbReference type="ARBA" id="ARBA00023239"/>
    </source>
</evidence>
<dbReference type="Pfam" id="PF04752">
    <property type="entry name" value="ChaC"/>
    <property type="match status" value="1"/>
</dbReference>
<dbReference type="PANTHER" id="PTHR12192:SF2">
    <property type="entry name" value="GLUTATHIONE-SPECIFIC GAMMA-GLUTAMYLCYCLOTRANSFERASE 2"/>
    <property type="match status" value="1"/>
</dbReference>
<dbReference type="OrthoDB" id="1933483at2759"/>
<keyword evidence="2" id="KW-0456">Lyase</keyword>
<comment type="caution">
    <text evidence="4">The sequence shown here is derived from an EMBL/GenBank/DDBJ whole genome shotgun (WGS) entry which is preliminary data.</text>
</comment>
<dbReference type="AlphaFoldDB" id="S9V3V1"/>
<dbReference type="GO" id="GO:0061928">
    <property type="term" value="F:glutathione specific gamma-glutamylcyclotransferase activity"/>
    <property type="evidence" value="ECO:0007669"/>
    <property type="project" value="UniProtKB-EC"/>
</dbReference>
<reference evidence="4 5" key="1">
    <citation type="journal article" date="2013" name="PLoS ONE">
        <title>Predicting the Proteins of Angomonas deanei, Strigomonas culicis and Their Respective Endosymbionts Reveals New Aspects of the Trypanosomatidae Family.</title>
        <authorList>
            <person name="Motta M.C."/>
            <person name="Martins A.C."/>
            <person name="de Souza S.S."/>
            <person name="Catta-Preta C.M."/>
            <person name="Silva R."/>
            <person name="Klein C.C."/>
            <person name="de Almeida L.G."/>
            <person name="de Lima Cunha O."/>
            <person name="Ciapina L.P."/>
            <person name="Brocchi M."/>
            <person name="Colabardini A.C."/>
            <person name="de Araujo Lima B."/>
            <person name="Machado C.R."/>
            <person name="de Almeida Soares C.M."/>
            <person name="Probst C.M."/>
            <person name="de Menezes C.B."/>
            <person name="Thompson C.E."/>
            <person name="Bartholomeu D.C."/>
            <person name="Gradia D.F."/>
            <person name="Pavoni D.P."/>
            <person name="Grisard E.C."/>
            <person name="Fantinatti-Garboggini F."/>
            <person name="Marchini F.K."/>
            <person name="Rodrigues-Luiz G.F."/>
            <person name="Wagner G."/>
            <person name="Goldman G.H."/>
            <person name="Fietto J.L."/>
            <person name="Elias M.C."/>
            <person name="Goldman M.H."/>
            <person name="Sagot M.F."/>
            <person name="Pereira M."/>
            <person name="Stoco P.H."/>
            <person name="de Mendonca-Neto R.P."/>
            <person name="Teixeira S.M."/>
            <person name="Maciel T.E."/>
            <person name="de Oliveira Mendes T.A."/>
            <person name="Urmenyi T.P."/>
            <person name="de Souza W."/>
            <person name="Schenkman S."/>
            <person name="de Vasconcelos A.T."/>
        </authorList>
    </citation>
    <scope>NUCLEOTIDE SEQUENCE [LARGE SCALE GENOMIC DNA]</scope>
</reference>
<dbReference type="InterPro" id="IPR036568">
    <property type="entry name" value="GGCT-like_sf"/>
</dbReference>
<dbReference type="EC" id="4.3.2.7" evidence="1"/>
<dbReference type="PANTHER" id="PTHR12192">
    <property type="entry name" value="CATION TRANSPORT PROTEIN CHAC-RELATED"/>
    <property type="match status" value="1"/>
</dbReference>
<gene>
    <name evidence="4" type="ORF">STCU_00955</name>
</gene>